<gene>
    <name evidence="1" type="ORF">ACFQ3C_07575</name>
</gene>
<dbReference type="Proteomes" id="UP001597151">
    <property type="component" value="Unassembled WGS sequence"/>
</dbReference>
<organism evidence="1 2">
    <name type="scientific">Seohaeicola saemankumensis</name>
    <dbReference type="NCBI Taxonomy" id="481181"/>
    <lineage>
        <taxon>Bacteria</taxon>
        <taxon>Pseudomonadati</taxon>
        <taxon>Pseudomonadota</taxon>
        <taxon>Alphaproteobacteria</taxon>
        <taxon>Rhodobacterales</taxon>
        <taxon>Roseobacteraceae</taxon>
        <taxon>Seohaeicola</taxon>
    </lineage>
</organism>
<accession>A0ABW3TFL1</accession>
<evidence type="ECO:0000313" key="1">
    <source>
        <dbReference type="EMBL" id="MFD1194525.1"/>
    </source>
</evidence>
<proteinExistence type="predicted"/>
<dbReference type="RefSeq" id="WP_380790109.1">
    <property type="nucleotide sequence ID" value="NZ_JBHTKR010000003.1"/>
</dbReference>
<sequence>MTTGSGRHVVAGPLWKAKHMDHAKITQVLESLPAAALSQHRFVRHYFYGPETKLRRVRTHLKRLRDDVTFDFLDKGLAVTTAARLDHEGLAQSVGIMESSAAEVGLEYDGFEIVLDGVEAQTATEPFEDFVDPGSFVRFAISKGRFGYLLFLGGNKTDGYLFDCLALVDDGGAMPDVLARAPRLYRQPVQGMIDPFGVEVLGQTTGLSYPIRVPFRMATDYPTPEEVATLAAQHGIAPDRIERDWPVLLERLVAAGQSIGRGDPIAYAAELKRNGRITWTEGDPIRADHTSARPMLFGAHVTLDTLRAALAGGPDIVALTDAAS</sequence>
<keyword evidence="2" id="KW-1185">Reference proteome</keyword>
<dbReference type="EMBL" id="JBHTKR010000003">
    <property type="protein sequence ID" value="MFD1194525.1"/>
    <property type="molecule type" value="Genomic_DNA"/>
</dbReference>
<name>A0ABW3TFL1_9RHOB</name>
<comment type="caution">
    <text evidence="1">The sequence shown here is derived from an EMBL/GenBank/DDBJ whole genome shotgun (WGS) entry which is preliminary data.</text>
</comment>
<reference evidence="2" key="1">
    <citation type="journal article" date="2019" name="Int. J. Syst. Evol. Microbiol.">
        <title>The Global Catalogue of Microorganisms (GCM) 10K type strain sequencing project: providing services to taxonomists for standard genome sequencing and annotation.</title>
        <authorList>
            <consortium name="The Broad Institute Genomics Platform"/>
            <consortium name="The Broad Institute Genome Sequencing Center for Infectious Disease"/>
            <person name="Wu L."/>
            <person name="Ma J."/>
        </authorList>
    </citation>
    <scope>NUCLEOTIDE SEQUENCE [LARGE SCALE GENOMIC DNA]</scope>
    <source>
        <strain evidence="2">CCUG 55328</strain>
    </source>
</reference>
<evidence type="ECO:0000313" key="2">
    <source>
        <dbReference type="Proteomes" id="UP001597151"/>
    </source>
</evidence>
<protein>
    <submittedName>
        <fullName evidence="1">Uncharacterized protein</fullName>
    </submittedName>
</protein>